<keyword evidence="2" id="KW-0540">Nuclease</keyword>
<comment type="caution">
    <text evidence="2">The sequence shown here is derived from an EMBL/GenBank/DDBJ whole genome shotgun (WGS) entry which is preliminary data.</text>
</comment>
<proteinExistence type="predicted"/>
<dbReference type="PANTHER" id="PTHR38590:SF1">
    <property type="entry name" value="BLL0828 PROTEIN"/>
    <property type="match status" value="1"/>
</dbReference>
<evidence type="ECO:0000259" key="1">
    <source>
        <dbReference type="Pfam" id="PF04480"/>
    </source>
</evidence>
<dbReference type="SUPFAM" id="SSF52980">
    <property type="entry name" value="Restriction endonuclease-like"/>
    <property type="match status" value="1"/>
</dbReference>
<dbReference type="PANTHER" id="PTHR38590">
    <property type="entry name" value="BLL0828 PROTEIN"/>
    <property type="match status" value="1"/>
</dbReference>
<name>A0ABV7E811_9SPHN</name>
<keyword evidence="2" id="KW-0255">Endonuclease</keyword>
<evidence type="ECO:0000313" key="3">
    <source>
        <dbReference type="Proteomes" id="UP001595456"/>
    </source>
</evidence>
<feature type="domain" description="DUF559" evidence="1">
    <location>
        <begin position="6"/>
        <end position="111"/>
    </location>
</feature>
<protein>
    <submittedName>
        <fullName evidence="2">Endonuclease domain-containing protein</fullName>
    </submittedName>
</protein>
<dbReference type="InterPro" id="IPR007569">
    <property type="entry name" value="DUF559"/>
</dbReference>
<dbReference type="InterPro" id="IPR011335">
    <property type="entry name" value="Restrct_endonuc-II-like"/>
</dbReference>
<dbReference type="Gene3D" id="3.40.960.10">
    <property type="entry name" value="VSR Endonuclease"/>
    <property type="match status" value="1"/>
</dbReference>
<dbReference type="Proteomes" id="UP001595456">
    <property type="component" value="Unassembled WGS sequence"/>
</dbReference>
<evidence type="ECO:0000313" key="2">
    <source>
        <dbReference type="EMBL" id="MFC3097560.1"/>
    </source>
</evidence>
<keyword evidence="2" id="KW-0378">Hydrolase</keyword>
<gene>
    <name evidence="2" type="ORF">ACFODU_07055</name>
</gene>
<dbReference type="Pfam" id="PF04480">
    <property type="entry name" value="DUF559"/>
    <property type="match status" value="1"/>
</dbReference>
<organism evidence="2 3">
    <name type="scientific">Alteraurantiacibacter palmitatis</name>
    <dbReference type="NCBI Taxonomy" id="2054628"/>
    <lineage>
        <taxon>Bacteria</taxon>
        <taxon>Pseudomonadati</taxon>
        <taxon>Pseudomonadota</taxon>
        <taxon>Alphaproteobacteria</taxon>
        <taxon>Sphingomonadales</taxon>
        <taxon>Erythrobacteraceae</taxon>
        <taxon>Alteraurantiacibacter</taxon>
    </lineage>
</organism>
<dbReference type="InterPro" id="IPR047216">
    <property type="entry name" value="Endonuclease_DUF559_bact"/>
</dbReference>
<dbReference type="RefSeq" id="WP_336925276.1">
    <property type="nucleotide sequence ID" value="NZ_JBANRO010000003.1"/>
</dbReference>
<reference evidence="3" key="1">
    <citation type="journal article" date="2019" name="Int. J. Syst. Evol. Microbiol.">
        <title>The Global Catalogue of Microorganisms (GCM) 10K type strain sequencing project: providing services to taxonomists for standard genome sequencing and annotation.</title>
        <authorList>
            <consortium name="The Broad Institute Genomics Platform"/>
            <consortium name="The Broad Institute Genome Sequencing Center for Infectious Disease"/>
            <person name="Wu L."/>
            <person name="Ma J."/>
        </authorList>
    </citation>
    <scope>NUCLEOTIDE SEQUENCE [LARGE SCALE GENOMIC DNA]</scope>
    <source>
        <strain evidence="3">KCTC 52607</strain>
    </source>
</reference>
<dbReference type="EMBL" id="JBHRST010000009">
    <property type="protein sequence ID" value="MFC3097560.1"/>
    <property type="molecule type" value="Genomic_DNA"/>
</dbReference>
<dbReference type="CDD" id="cd01038">
    <property type="entry name" value="Endonuclease_DUF559"/>
    <property type="match status" value="1"/>
</dbReference>
<dbReference type="GO" id="GO:0004519">
    <property type="term" value="F:endonuclease activity"/>
    <property type="evidence" value="ECO:0007669"/>
    <property type="project" value="UniProtKB-KW"/>
</dbReference>
<accession>A0ABV7E811</accession>
<keyword evidence="3" id="KW-1185">Reference proteome</keyword>
<sequence length="130" mass="14747">MRDAELTKRARDNRKVMTEPETRLWLALRAKRSEAFKSRRQKVTGQFIVDFAANDPRLVIEIDGDSHSAQAQYDAARTRFLEQHGYAVLRFTNTDVMTNMDGVLSRIFEVVAGLRSAPPLPTLSPKGERA</sequence>